<feature type="domain" description="FIST C-domain" evidence="2">
    <location>
        <begin position="236"/>
        <end position="371"/>
    </location>
</feature>
<dbReference type="RefSeq" id="WP_394841618.1">
    <property type="nucleotide sequence ID" value="NZ_CP089982.1"/>
</dbReference>
<dbReference type="PANTHER" id="PTHR40252">
    <property type="entry name" value="BLR0328 PROTEIN"/>
    <property type="match status" value="1"/>
</dbReference>
<dbReference type="Proteomes" id="UP001379533">
    <property type="component" value="Chromosome"/>
</dbReference>
<name>A0ABZ2K0W6_9BACT</name>
<reference evidence="3 4" key="1">
    <citation type="submission" date="2021-12" db="EMBL/GenBank/DDBJ databases">
        <title>Discovery of the Pendulisporaceae a myxobacterial family with distinct sporulation behavior and unique specialized metabolism.</title>
        <authorList>
            <person name="Garcia R."/>
            <person name="Popoff A."/>
            <person name="Bader C.D."/>
            <person name="Loehr J."/>
            <person name="Walesch S."/>
            <person name="Walt C."/>
            <person name="Boldt J."/>
            <person name="Bunk B."/>
            <person name="Haeckl F.J.F.P.J."/>
            <person name="Gunesch A.P."/>
            <person name="Birkelbach J."/>
            <person name="Nuebel U."/>
            <person name="Pietschmann T."/>
            <person name="Bach T."/>
            <person name="Mueller R."/>
        </authorList>
    </citation>
    <scope>NUCLEOTIDE SEQUENCE [LARGE SCALE GENOMIC DNA]</scope>
    <source>
        <strain evidence="3 4">MSr12523</strain>
    </source>
</reference>
<dbReference type="SMART" id="SM01204">
    <property type="entry name" value="FIST_C"/>
    <property type="match status" value="1"/>
</dbReference>
<dbReference type="Pfam" id="PF10442">
    <property type="entry name" value="FIST_C"/>
    <property type="match status" value="1"/>
</dbReference>
<keyword evidence="4" id="KW-1185">Reference proteome</keyword>
<organism evidence="3 4">
    <name type="scientific">Pendulispora brunnea</name>
    <dbReference type="NCBI Taxonomy" id="2905690"/>
    <lineage>
        <taxon>Bacteria</taxon>
        <taxon>Pseudomonadati</taxon>
        <taxon>Myxococcota</taxon>
        <taxon>Myxococcia</taxon>
        <taxon>Myxococcales</taxon>
        <taxon>Sorangiineae</taxon>
        <taxon>Pendulisporaceae</taxon>
        <taxon>Pendulispora</taxon>
    </lineage>
</organism>
<evidence type="ECO:0000259" key="2">
    <source>
        <dbReference type="SMART" id="SM01204"/>
    </source>
</evidence>
<dbReference type="InterPro" id="IPR013702">
    <property type="entry name" value="FIST_domain_N"/>
</dbReference>
<evidence type="ECO:0000313" key="4">
    <source>
        <dbReference type="Proteomes" id="UP001379533"/>
    </source>
</evidence>
<dbReference type="InterPro" id="IPR019494">
    <property type="entry name" value="FIST_C"/>
</dbReference>
<dbReference type="EMBL" id="CP089982">
    <property type="protein sequence ID" value="WXA90998.1"/>
    <property type="molecule type" value="Genomic_DNA"/>
</dbReference>
<dbReference type="PANTHER" id="PTHR40252:SF2">
    <property type="entry name" value="BLR0328 PROTEIN"/>
    <property type="match status" value="1"/>
</dbReference>
<gene>
    <name evidence="3" type="ORF">LZC95_31660</name>
</gene>
<sequence>MSSVELHRARTLVTDPQQAAERLLEQLPSSVKPKLVTVFASRSHDQLALNRALRERLPKGTRIVGTTSGAELDNDGIHERSIVLGALSGDFDVGLGVGRDLSQDAIVSGNIAISQACDELGILPNNLGSKHVGMVIDDAFRYKKEEFLLGMLEPNPALVLVGGGASDTELDPNKQSSELHVDGEVVTDAVVCALFKTDVRWAAMRSHWYVPTGRTLRITRVDETCTRALEIDGRPAAKRYAELLGVTPEDLEFGKPHGFATQPTALRVGREYFVRAPWRPLEDGSILYANLIEEGTELEIMQLGDIVRATNHFFREELPHRVGNPNALILFQCSGRQWFADAVGKRAELAQTFTTAPPAVGFNCHFEIYCGFHINTTLTVLAFGSGTPS</sequence>
<protein>
    <submittedName>
        <fullName evidence="3">FIST C-terminal domain-containing protein</fullName>
    </submittedName>
</protein>
<dbReference type="Pfam" id="PF08495">
    <property type="entry name" value="FIST"/>
    <property type="match status" value="1"/>
</dbReference>
<feature type="domain" description="FIST" evidence="1">
    <location>
        <begin position="32"/>
        <end position="235"/>
    </location>
</feature>
<proteinExistence type="predicted"/>
<evidence type="ECO:0000313" key="3">
    <source>
        <dbReference type="EMBL" id="WXA90998.1"/>
    </source>
</evidence>
<evidence type="ECO:0000259" key="1">
    <source>
        <dbReference type="SMART" id="SM00897"/>
    </source>
</evidence>
<dbReference type="SMART" id="SM00897">
    <property type="entry name" value="FIST"/>
    <property type="match status" value="1"/>
</dbReference>
<accession>A0ABZ2K0W6</accession>